<organism evidence="1 2">
    <name type="scientific">Coccidioides posadasii RMSCC 3488</name>
    <dbReference type="NCBI Taxonomy" id="454284"/>
    <lineage>
        <taxon>Eukaryota</taxon>
        <taxon>Fungi</taxon>
        <taxon>Dikarya</taxon>
        <taxon>Ascomycota</taxon>
        <taxon>Pezizomycotina</taxon>
        <taxon>Eurotiomycetes</taxon>
        <taxon>Eurotiomycetidae</taxon>
        <taxon>Onygenales</taxon>
        <taxon>Onygenaceae</taxon>
        <taxon>Coccidioides</taxon>
    </lineage>
</organism>
<sequence>MMWSSGQRIPGHIFHTKCHYFEDSLRQGLGSNVFHTKATTFQAPQGKPPISHISHDFLGFSRQSFEAMYFQAKLIIIRLPWGNHLFTPKATAFLAPQGKIFQAMHFKPKVIISNSPGANHLFHIQNPQLSQPPRAKIQKNKLHSKTSDSMGQRILLGQTAYFQLKPMPCLIP</sequence>
<dbReference type="AlphaFoldDB" id="A0A0J6FH85"/>
<name>A0A0J6FH85_COCPO</name>
<proteinExistence type="predicted"/>
<evidence type="ECO:0000313" key="1">
    <source>
        <dbReference type="EMBL" id="KMM68705.1"/>
    </source>
</evidence>
<dbReference type="EMBL" id="DS268111">
    <property type="protein sequence ID" value="KMM68705.1"/>
    <property type="molecule type" value="Genomic_DNA"/>
</dbReference>
<reference evidence="1 2" key="1">
    <citation type="submission" date="2007-06" db="EMBL/GenBank/DDBJ databases">
        <title>The Genome Sequence of Coccidioides posadasii RMSCC_3488.</title>
        <authorList>
            <consortium name="Coccidioides Genome Resources Consortium"/>
            <consortium name="The Broad Institute Genome Sequencing Platform"/>
            <person name="Henn M.R."/>
            <person name="Sykes S."/>
            <person name="Young S."/>
            <person name="Jaffe D."/>
            <person name="Berlin A."/>
            <person name="Alvarez P."/>
            <person name="Butler J."/>
            <person name="Gnerre S."/>
            <person name="Grabherr M."/>
            <person name="Mauceli E."/>
            <person name="Brockman W."/>
            <person name="Kodira C."/>
            <person name="Alvarado L."/>
            <person name="Zeng Q."/>
            <person name="Crawford M."/>
            <person name="Antoine C."/>
            <person name="Devon K."/>
            <person name="Galgiani J."/>
            <person name="Orsborn K."/>
            <person name="Lewis M.L."/>
            <person name="Nusbaum C."/>
            <person name="Galagan J."/>
            <person name="Birren B."/>
        </authorList>
    </citation>
    <scope>NUCLEOTIDE SEQUENCE [LARGE SCALE GENOMIC DNA]</scope>
    <source>
        <strain evidence="1 2">RMSCC 3488</strain>
    </source>
</reference>
<dbReference type="OrthoDB" id="10648187at2759"/>
<evidence type="ECO:0000313" key="2">
    <source>
        <dbReference type="Proteomes" id="UP000054567"/>
    </source>
</evidence>
<reference evidence="2" key="2">
    <citation type="journal article" date="2009" name="Genome Res.">
        <title>Comparative genomic analyses of the human fungal pathogens Coccidioides and their relatives.</title>
        <authorList>
            <person name="Sharpton T.J."/>
            <person name="Stajich J.E."/>
            <person name="Rounsley S.D."/>
            <person name="Gardner M.J."/>
            <person name="Wortman J.R."/>
            <person name="Jordar V.S."/>
            <person name="Maiti R."/>
            <person name="Kodira C.D."/>
            <person name="Neafsey D.E."/>
            <person name="Zeng Q."/>
            <person name="Hung C.-Y."/>
            <person name="McMahan C."/>
            <person name="Muszewska A."/>
            <person name="Grynberg M."/>
            <person name="Mandel M.A."/>
            <person name="Kellner E.M."/>
            <person name="Barker B.M."/>
            <person name="Galgiani J.N."/>
            <person name="Orbach M.J."/>
            <person name="Kirkland T.N."/>
            <person name="Cole G.T."/>
            <person name="Henn M.R."/>
            <person name="Birren B.W."/>
            <person name="Taylor J.W."/>
        </authorList>
    </citation>
    <scope>NUCLEOTIDE SEQUENCE [LARGE SCALE GENOMIC DNA]</scope>
    <source>
        <strain evidence="2">RMSCC 3488</strain>
    </source>
</reference>
<reference evidence="2" key="3">
    <citation type="journal article" date="2010" name="Genome Res.">
        <title>Population genomic sequencing of Coccidioides fungi reveals recent hybridization and transposon control.</title>
        <authorList>
            <person name="Neafsey D.E."/>
            <person name="Barker B.M."/>
            <person name="Sharpton T.J."/>
            <person name="Stajich J.E."/>
            <person name="Park D.J."/>
            <person name="Whiston E."/>
            <person name="Hung C.-Y."/>
            <person name="McMahan C."/>
            <person name="White J."/>
            <person name="Sykes S."/>
            <person name="Heiman D."/>
            <person name="Young S."/>
            <person name="Zeng Q."/>
            <person name="Abouelleil A."/>
            <person name="Aftuck L."/>
            <person name="Bessette D."/>
            <person name="Brown A."/>
            <person name="FitzGerald M."/>
            <person name="Lui A."/>
            <person name="Macdonald J.P."/>
            <person name="Priest M."/>
            <person name="Orbach M.J."/>
            <person name="Galgiani J.N."/>
            <person name="Kirkland T.N."/>
            <person name="Cole G.T."/>
            <person name="Birren B.W."/>
            <person name="Henn M.R."/>
            <person name="Taylor J.W."/>
            <person name="Rounsley S.D."/>
        </authorList>
    </citation>
    <scope>NUCLEOTIDE SEQUENCE [LARGE SCALE GENOMIC DNA]</scope>
    <source>
        <strain evidence="2">RMSCC 3488</strain>
    </source>
</reference>
<gene>
    <name evidence="1" type="ORF">CPAG_05029</name>
</gene>
<dbReference type="VEuPathDB" id="FungiDB:CPAG_05029"/>
<protein>
    <submittedName>
        <fullName evidence="1">Uncharacterized protein</fullName>
    </submittedName>
</protein>
<accession>A0A0J6FH85</accession>
<dbReference type="Proteomes" id="UP000054567">
    <property type="component" value="Unassembled WGS sequence"/>
</dbReference>